<dbReference type="InterPro" id="IPR044151">
    <property type="entry name" value="ALDH_KGSADH"/>
</dbReference>
<dbReference type="KEGG" id="spue:AB5L97_15185"/>
<dbReference type="PANTHER" id="PTHR43353">
    <property type="entry name" value="SUCCINATE-SEMIALDEHYDE DEHYDROGENASE, MITOCHONDRIAL"/>
    <property type="match status" value="1"/>
</dbReference>
<evidence type="ECO:0000313" key="3">
    <source>
        <dbReference type="EMBL" id="XDP44601.1"/>
    </source>
</evidence>
<accession>A0AB39L172</accession>
<name>A0AB39L172_9MICC</name>
<protein>
    <submittedName>
        <fullName evidence="3">Aldehyde dehydrogenase (NADP(+))</fullName>
    </submittedName>
</protein>
<dbReference type="RefSeq" id="WP_369045281.1">
    <property type="nucleotide sequence ID" value="NZ_CP163302.1"/>
</dbReference>
<gene>
    <name evidence="3" type="ORF">AB5L97_15185</name>
</gene>
<evidence type="ECO:0000256" key="1">
    <source>
        <dbReference type="ARBA" id="ARBA00023002"/>
    </source>
</evidence>
<keyword evidence="1" id="KW-0560">Oxidoreductase</keyword>
<organism evidence="3">
    <name type="scientific">Sinomonas puerhi</name>
    <dbReference type="NCBI Taxonomy" id="3238584"/>
    <lineage>
        <taxon>Bacteria</taxon>
        <taxon>Bacillati</taxon>
        <taxon>Actinomycetota</taxon>
        <taxon>Actinomycetes</taxon>
        <taxon>Micrococcales</taxon>
        <taxon>Micrococcaceae</taxon>
        <taxon>Sinomonas</taxon>
    </lineage>
</organism>
<dbReference type="InterPro" id="IPR016161">
    <property type="entry name" value="Ald_DH/histidinol_DH"/>
</dbReference>
<dbReference type="PANTHER" id="PTHR43353:SF3">
    <property type="entry name" value="ALDEHYDE DEHYDROGENASE-RELATED"/>
    <property type="match status" value="1"/>
</dbReference>
<dbReference type="CDD" id="cd07129">
    <property type="entry name" value="ALDH_KGSADH"/>
    <property type="match status" value="1"/>
</dbReference>
<dbReference type="GO" id="GO:0016620">
    <property type="term" value="F:oxidoreductase activity, acting on the aldehyde or oxo group of donors, NAD or NADP as acceptor"/>
    <property type="evidence" value="ECO:0007669"/>
    <property type="project" value="InterPro"/>
</dbReference>
<dbReference type="Gene3D" id="3.40.309.10">
    <property type="entry name" value="Aldehyde Dehydrogenase, Chain A, domain 2"/>
    <property type="match status" value="1"/>
</dbReference>
<dbReference type="Gene3D" id="3.40.605.10">
    <property type="entry name" value="Aldehyde Dehydrogenase, Chain A, domain 1"/>
    <property type="match status" value="1"/>
</dbReference>
<reference evidence="3" key="1">
    <citation type="submission" date="2024-07" db="EMBL/GenBank/DDBJ databases">
        <authorList>
            <person name="fu j."/>
        </authorList>
    </citation>
    <scope>NUCLEOTIDE SEQUENCE</scope>
    <source>
        <strain evidence="3">P10A9</strain>
    </source>
</reference>
<sequence length="499" mass="51117">MTAAALLIPQTTADTTPEELDAVVATAVRAAGPSAAASDDARAAWLEAVADALDAARDELVAIAERESHLPTLRLTGEVARTTGQLRLFAAVVRDGAYLEAVIDRARPGATPPQPDLRRILRPLGPVAVFSASNFPFAFSVAGGDTASALAVGCPVVVKGHSGHPELSVRTAQVVADALASAGAPDGVFGLVLGRPAGNALVQAPGITAVGFTGSLSGGRALFDLACARPDPIPFYGELGSINPVVVTPAAAKARTAEIAAGLAASFTLGVGQFCTKPGLVLVPAEAGFETALAIEASSHRGGVMLTPRIAEAFPAGLRRLVVDGKADLLIGNPGQDASDGVARPAVLMADAARVLARPEVLLEECFGPVTLLVRYASDAERDAVLDAVGGSLTATVHAEPDEDVTELAARLAERAGRVLFGGWPTGVAVTWSQHHGGPWPATTSALHTSVGATAVRRFQRPVVFQDAPASVLPEALRDENPRSIVRRVDGELTTAPLT</sequence>
<feature type="domain" description="Aldehyde dehydrogenase" evidence="2">
    <location>
        <begin position="11"/>
        <end position="438"/>
    </location>
</feature>
<dbReference type="SUPFAM" id="SSF53720">
    <property type="entry name" value="ALDH-like"/>
    <property type="match status" value="1"/>
</dbReference>
<evidence type="ECO:0000259" key="2">
    <source>
        <dbReference type="Pfam" id="PF00171"/>
    </source>
</evidence>
<proteinExistence type="predicted"/>
<dbReference type="Pfam" id="PF00171">
    <property type="entry name" value="Aldedh"/>
    <property type="match status" value="1"/>
</dbReference>
<dbReference type="InterPro" id="IPR050740">
    <property type="entry name" value="Aldehyde_DH_Superfamily"/>
</dbReference>
<dbReference type="AlphaFoldDB" id="A0AB39L172"/>
<dbReference type="InterPro" id="IPR016163">
    <property type="entry name" value="Ald_DH_C"/>
</dbReference>
<dbReference type="InterPro" id="IPR016162">
    <property type="entry name" value="Ald_DH_N"/>
</dbReference>
<dbReference type="EMBL" id="CP163302">
    <property type="protein sequence ID" value="XDP44601.1"/>
    <property type="molecule type" value="Genomic_DNA"/>
</dbReference>
<dbReference type="InterPro" id="IPR015590">
    <property type="entry name" value="Aldehyde_DH_dom"/>
</dbReference>